<feature type="domain" description="Calmodulin binding protein central" evidence="10">
    <location>
        <begin position="248"/>
        <end position="313"/>
    </location>
</feature>
<dbReference type="Pfam" id="PF20451">
    <property type="entry name" value="Calmod_bind_M"/>
    <property type="match status" value="1"/>
</dbReference>
<feature type="domain" description="Calmodulin binding protein-like N-terminal" evidence="9">
    <location>
        <begin position="88"/>
        <end position="235"/>
    </location>
</feature>
<keyword evidence="5" id="KW-0010">Activator</keyword>
<evidence type="ECO:0000256" key="1">
    <source>
        <dbReference type="ARBA" id="ARBA00004123"/>
    </source>
</evidence>
<dbReference type="eggNOG" id="ENOG502QRWC">
    <property type="taxonomic scope" value="Eukaryota"/>
</dbReference>
<proteinExistence type="inferred from homology"/>
<dbReference type="KEGG" id="nnu:104595676"/>
<keyword evidence="6" id="KW-0804">Transcription</keyword>
<dbReference type="OMA" id="ECQYVTI"/>
<feature type="region of interest" description="Disordered" evidence="8">
    <location>
        <begin position="1"/>
        <end position="24"/>
    </location>
</feature>
<dbReference type="AlphaFoldDB" id="A0A1U7ZZX3"/>
<dbReference type="Pfam" id="PF20452">
    <property type="entry name" value="Calmod_bind_C"/>
    <property type="match status" value="1"/>
</dbReference>
<sequence>MSHKRQPEDGKIGSAGSSPEEKRPKVPALRNVILEVMKTQAIQRFISTLEPLIRRVVKEEVDVAFKRHLATTKQNCDKQVNPSMTRSLQLQFITKLSLPVFTGTRIEGDECSPVKVVLVDGLTGQVVDSGPESLSKVEIVVLEGDFEGDEEDNWTVEEFNNNIVQEREGKKPLLMGEAFLNLYQGTGIVSDLVFTDNSSWTRSRKFRLGARVVDNNYDRVRVREAKTEPFMVKDHRGELYKKHYPPSLVDEVWRLEKIGKDGAFHKRLRRENINTVKEFLTLLCIDASKLRNILGTGMSAKIWEVTVEHAWTCTLDKQMYAYYHPDTQQRVGVVFNTVGQVLGLLSEQQYIPNDELSETEKVDAQNLAKIAYEHWEEVAPLEAGSITDSSCLSAVCFPSSSPSLESSYGGKFLGSHQSGGFGFDQPSSSPDIISSILSIGGTRGLDSYTLQGEDNMDFRYANPSTMASQDTSSLIGGTESLATFHGEDHLQYFDPEHGLQPQGFILESQACLHGAVSGILEAGRTGKAYTQWTILFSLLRWKFSIRRIVASKKSQVRETERYG</sequence>
<evidence type="ECO:0000256" key="8">
    <source>
        <dbReference type="SAM" id="MobiDB-lite"/>
    </source>
</evidence>
<comment type="similarity">
    <text evidence="2">Belongs to the plant ACBP60 protein family.</text>
</comment>
<comment type="subcellular location">
    <subcellularLocation>
        <location evidence="1">Nucleus</location>
    </subcellularLocation>
</comment>
<dbReference type="InterPro" id="IPR046830">
    <property type="entry name" value="Calmod_bind_M"/>
</dbReference>
<evidence type="ECO:0000259" key="11">
    <source>
        <dbReference type="Pfam" id="PF20452"/>
    </source>
</evidence>
<feature type="compositionally biased region" description="Basic and acidic residues" evidence="8">
    <location>
        <begin position="1"/>
        <end position="11"/>
    </location>
</feature>
<dbReference type="GO" id="GO:0043565">
    <property type="term" value="F:sequence-specific DNA binding"/>
    <property type="evidence" value="ECO:0000318"/>
    <property type="project" value="GO_Central"/>
</dbReference>
<evidence type="ECO:0000259" key="9">
    <source>
        <dbReference type="Pfam" id="PF07887"/>
    </source>
</evidence>
<accession>A0A1U7ZZX3</accession>
<evidence type="ECO:0000313" key="12">
    <source>
        <dbReference type="Proteomes" id="UP000189703"/>
    </source>
</evidence>
<dbReference type="InParanoid" id="A0A1U7ZZX3"/>
<organism evidence="12 13">
    <name type="scientific">Nelumbo nucifera</name>
    <name type="common">Sacred lotus</name>
    <dbReference type="NCBI Taxonomy" id="4432"/>
    <lineage>
        <taxon>Eukaryota</taxon>
        <taxon>Viridiplantae</taxon>
        <taxon>Streptophyta</taxon>
        <taxon>Embryophyta</taxon>
        <taxon>Tracheophyta</taxon>
        <taxon>Spermatophyta</taxon>
        <taxon>Magnoliopsida</taxon>
        <taxon>Proteales</taxon>
        <taxon>Nelumbonaceae</taxon>
        <taxon>Nelumbo</taxon>
    </lineage>
</organism>
<dbReference type="STRING" id="4432.A0A1U7ZZX3"/>
<keyword evidence="4" id="KW-0238">DNA-binding</keyword>
<dbReference type="GO" id="GO:0003700">
    <property type="term" value="F:DNA-binding transcription factor activity"/>
    <property type="evidence" value="ECO:0000318"/>
    <property type="project" value="GO_Central"/>
</dbReference>
<keyword evidence="3" id="KW-0805">Transcription regulation</keyword>
<evidence type="ECO:0000256" key="6">
    <source>
        <dbReference type="ARBA" id="ARBA00023163"/>
    </source>
</evidence>
<dbReference type="GO" id="GO:0005516">
    <property type="term" value="F:calmodulin binding"/>
    <property type="evidence" value="ECO:0007669"/>
    <property type="project" value="InterPro"/>
</dbReference>
<evidence type="ECO:0000259" key="10">
    <source>
        <dbReference type="Pfam" id="PF20451"/>
    </source>
</evidence>
<reference evidence="13" key="1">
    <citation type="submission" date="2025-08" db="UniProtKB">
        <authorList>
            <consortium name="RefSeq"/>
        </authorList>
    </citation>
    <scope>IDENTIFICATION</scope>
</reference>
<dbReference type="InterPro" id="IPR046829">
    <property type="entry name" value="Calmod_bind_C"/>
</dbReference>
<keyword evidence="12" id="KW-1185">Reference proteome</keyword>
<dbReference type="InterPro" id="IPR012416">
    <property type="entry name" value="CBP60"/>
</dbReference>
<dbReference type="Proteomes" id="UP000189703">
    <property type="component" value="Unplaced"/>
</dbReference>
<name>A0A1U7ZZX3_NELNU</name>
<protein>
    <submittedName>
        <fullName evidence="13">Calmodulin-binding protein 60 A-like isoform X1</fullName>
    </submittedName>
</protein>
<evidence type="ECO:0000256" key="4">
    <source>
        <dbReference type="ARBA" id="ARBA00023125"/>
    </source>
</evidence>
<keyword evidence="7" id="KW-0539">Nucleus</keyword>
<dbReference type="PANTHER" id="PTHR31713:SF14">
    <property type="entry name" value="CALMODULIN-BINDING PROTEIN 60 A"/>
    <property type="match status" value="1"/>
</dbReference>
<evidence type="ECO:0000313" key="13">
    <source>
        <dbReference type="RefSeq" id="XP_010254821.1"/>
    </source>
</evidence>
<dbReference type="InterPro" id="IPR046831">
    <property type="entry name" value="Calmodulin_bind_N"/>
</dbReference>
<evidence type="ECO:0000256" key="3">
    <source>
        <dbReference type="ARBA" id="ARBA00023015"/>
    </source>
</evidence>
<gene>
    <name evidence="13" type="primary">LOC104595676</name>
</gene>
<dbReference type="GeneID" id="104595676"/>
<dbReference type="GO" id="GO:0005634">
    <property type="term" value="C:nucleus"/>
    <property type="evidence" value="ECO:0000318"/>
    <property type="project" value="GO_Central"/>
</dbReference>
<dbReference type="FunCoup" id="A0A1U7ZZX3">
    <property type="interactions" value="215"/>
</dbReference>
<evidence type="ECO:0000256" key="5">
    <source>
        <dbReference type="ARBA" id="ARBA00023159"/>
    </source>
</evidence>
<dbReference type="GO" id="GO:0080142">
    <property type="term" value="P:regulation of salicylic acid biosynthetic process"/>
    <property type="evidence" value="ECO:0000318"/>
    <property type="project" value="GO_Central"/>
</dbReference>
<dbReference type="PANTHER" id="PTHR31713">
    <property type="entry name" value="OS02G0177800 PROTEIN"/>
    <property type="match status" value="1"/>
</dbReference>
<feature type="domain" description="Calmodulin binding protein C-terminal" evidence="11">
    <location>
        <begin position="319"/>
        <end position="379"/>
    </location>
</feature>
<evidence type="ECO:0000256" key="7">
    <source>
        <dbReference type="ARBA" id="ARBA00023242"/>
    </source>
</evidence>
<dbReference type="Pfam" id="PF07887">
    <property type="entry name" value="Calmodulin_bind"/>
    <property type="match status" value="1"/>
</dbReference>
<dbReference type="OrthoDB" id="1604062at2759"/>
<dbReference type="RefSeq" id="XP_010254821.1">
    <property type="nucleotide sequence ID" value="XM_010256519.2"/>
</dbReference>
<evidence type="ECO:0000256" key="2">
    <source>
        <dbReference type="ARBA" id="ARBA00007214"/>
    </source>
</evidence>